<keyword evidence="5 6" id="KW-0233">DNA recombination</keyword>
<evidence type="ECO:0000256" key="6">
    <source>
        <dbReference type="RuleBase" id="RU365089"/>
    </source>
</evidence>
<comment type="similarity">
    <text evidence="2 6">Belongs to the transposase mutator family.</text>
</comment>
<dbReference type="RefSeq" id="WP_248869033.1">
    <property type="nucleotide sequence ID" value="NZ_CP086322.1"/>
</dbReference>
<feature type="region of interest" description="Disordered" evidence="7">
    <location>
        <begin position="60"/>
        <end position="83"/>
    </location>
</feature>
<accession>A0ABY4MNK1</accession>
<evidence type="ECO:0000256" key="1">
    <source>
        <dbReference type="ARBA" id="ARBA00002190"/>
    </source>
</evidence>
<feature type="compositionally biased region" description="Basic and acidic residues" evidence="7">
    <location>
        <begin position="60"/>
        <end position="71"/>
    </location>
</feature>
<protein>
    <recommendedName>
        <fullName evidence="6">Mutator family transposase</fullName>
    </recommendedName>
</protein>
<dbReference type="EMBL" id="CP086322">
    <property type="protein sequence ID" value="UQA98006.1"/>
    <property type="molecule type" value="Genomic_DNA"/>
</dbReference>
<name>A0ABY4MNK1_9ACTN</name>
<evidence type="ECO:0000256" key="2">
    <source>
        <dbReference type="ARBA" id="ARBA00010961"/>
    </source>
</evidence>
<dbReference type="PROSITE" id="PS01007">
    <property type="entry name" value="TRANSPOSASE_MUTATOR"/>
    <property type="match status" value="1"/>
</dbReference>
<dbReference type="PANTHER" id="PTHR33217">
    <property type="entry name" value="TRANSPOSASE FOR INSERTION SEQUENCE ELEMENT IS1081"/>
    <property type="match status" value="1"/>
</dbReference>
<dbReference type="InterPro" id="IPR001207">
    <property type="entry name" value="Transposase_mutator"/>
</dbReference>
<evidence type="ECO:0000313" key="8">
    <source>
        <dbReference type="EMBL" id="UQA98006.1"/>
    </source>
</evidence>
<comment type="function">
    <text evidence="1 6">Required for the transposition of the insertion element.</text>
</comment>
<dbReference type="NCBIfam" id="NF033543">
    <property type="entry name" value="transpos_IS256"/>
    <property type="match status" value="1"/>
</dbReference>
<gene>
    <name evidence="8" type="ORF">K9S39_30850</name>
</gene>
<sequence length="423" mass="46710">MADDDQAEPSLESAAVEQKLIDQLVEQARSKGLQLTGDGGLLQQLTKTVLESALEGEITDHLGYDKHDPAGKDGGNSRNGTRSKKVLTDIGPVEIDVPRDREGSFEPAIVKKRQRRLTGVDEMVLSLSAKGLTHGEISSHLAEVYGADVSKTTITAITDKVMDGMTEWQNRPLDRVYPVVFIDAINVKIRDGQVANRPIYVALAVTAEGHRDILGLWAGDGGEGAKHWLRVLSELKNRGVEDVLMLVCDGLKGLPDAVGEVWPRTVVQTCVVHLLRASFRYAARQDWGKIAKALKPVYTAPSEDAATTRFLEFAEVWGKKYPAIVRLWESSWAEFTPFLQFDAEIRRIVCTTNSIESVNARIRKAVRARGHFPTEQAALKCVYMAVMSLDPTGSGRKRWTMRWKGAMNAFDLAFDGRLTAGQL</sequence>
<keyword evidence="9" id="KW-1185">Reference proteome</keyword>
<proteinExistence type="inferred from homology"/>
<dbReference type="Proteomes" id="UP000830115">
    <property type="component" value="Chromosome"/>
</dbReference>
<keyword evidence="3 6" id="KW-0815">Transposition</keyword>
<dbReference type="PANTHER" id="PTHR33217:SF8">
    <property type="entry name" value="MUTATOR FAMILY TRANSPOSASE"/>
    <property type="match status" value="1"/>
</dbReference>
<dbReference type="Pfam" id="PF00872">
    <property type="entry name" value="Transposase_mut"/>
    <property type="match status" value="1"/>
</dbReference>
<evidence type="ECO:0000256" key="5">
    <source>
        <dbReference type="ARBA" id="ARBA00023172"/>
    </source>
</evidence>
<evidence type="ECO:0000313" key="9">
    <source>
        <dbReference type="Proteomes" id="UP000830115"/>
    </source>
</evidence>
<evidence type="ECO:0000256" key="4">
    <source>
        <dbReference type="ARBA" id="ARBA00023125"/>
    </source>
</evidence>
<organism evidence="8 9">
    <name type="scientific">Streptomyces halobius</name>
    <dbReference type="NCBI Taxonomy" id="2879846"/>
    <lineage>
        <taxon>Bacteria</taxon>
        <taxon>Bacillati</taxon>
        <taxon>Actinomycetota</taxon>
        <taxon>Actinomycetes</taxon>
        <taxon>Kitasatosporales</taxon>
        <taxon>Streptomycetaceae</taxon>
        <taxon>Streptomyces</taxon>
    </lineage>
</organism>
<keyword evidence="6" id="KW-0814">Transposable element</keyword>
<evidence type="ECO:0000256" key="3">
    <source>
        <dbReference type="ARBA" id="ARBA00022578"/>
    </source>
</evidence>
<keyword evidence="4 6" id="KW-0238">DNA-binding</keyword>
<reference evidence="8" key="1">
    <citation type="submission" date="2021-10" db="EMBL/GenBank/DDBJ databases">
        <title>Streptomyces nigrumlapis sp.nov.,an antimicrobial producing actinobacterium isolated from Black Gobi rocks.</title>
        <authorList>
            <person name="Wen Y."/>
            <person name="Zhang W."/>
            <person name="Liu X.G."/>
        </authorList>
    </citation>
    <scope>NUCLEOTIDE SEQUENCE</scope>
    <source>
        <strain evidence="8">ST13-2-2</strain>
    </source>
</reference>
<evidence type="ECO:0000256" key="7">
    <source>
        <dbReference type="SAM" id="MobiDB-lite"/>
    </source>
</evidence>